<sequence>MSCLVPLPAELQKIANIELGEVPSRIPADLLALKEWIKKQPHLRSRTDDQFLIQFLRGCKYSVEKAKEKIDNYYRLKTKHPDLFFIANIDDDTFRRFHNTNSHAVLPIPLRESGPRILFNRYSYSPYEFSIVDSLRNGSAVNEILHMSDPYACISGVMYVFDFADAKTPHLTALTPSIIIQMIKFFENTSPMRLKGLCIFNLSSYAHTITNMLLQYAPMKLKSRLCRLQVLVSFVSWIAATNMFFQFIKSNISLILLLRPFQFNWKKYTLAWQYWGWDDALAYIGARDRSGVT</sequence>
<dbReference type="SUPFAM" id="SSF46938">
    <property type="entry name" value="CRAL/TRIO N-terminal domain"/>
    <property type="match status" value="1"/>
</dbReference>
<dbReference type="AlphaFoldDB" id="A0A1I8P082"/>
<dbReference type="InterPro" id="IPR001251">
    <property type="entry name" value="CRAL-TRIO_dom"/>
</dbReference>
<dbReference type="Gene3D" id="3.40.525.10">
    <property type="entry name" value="CRAL-TRIO lipid binding domain"/>
    <property type="match status" value="1"/>
</dbReference>
<dbReference type="VEuPathDB" id="VectorBase:SCAU003648"/>
<gene>
    <name evidence="2" type="primary">106085600</name>
</gene>
<dbReference type="InterPro" id="IPR036865">
    <property type="entry name" value="CRAL-TRIO_dom_sf"/>
</dbReference>
<protein>
    <recommendedName>
        <fullName evidence="1">CRAL/TRIO N-terminal domain-containing protein</fullName>
    </recommendedName>
</protein>
<dbReference type="Gene3D" id="1.10.8.20">
    <property type="entry name" value="N-terminal domain of phosphatidylinositol transfer protein sec14p"/>
    <property type="match status" value="1"/>
</dbReference>
<dbReference type="PANTHER" id="PTHR10174">
    <property type="entry name" value="ALPHA-TOCOPHEROL TRANSFER PROTEIN-RELATED"/>
    <property type="match status" value="1"/>
</dbReference>
<dbReference type="InterPro" id="IPR011074">
    <property type="entry name" value="CRAL/TRIO_N_dom"/>
</dbReference>
<dbReference type="OrthoDB" id="6682367at2759"/>
<keyword evidence="3" id="KW-1185">Reference proteome</keyword>
<evidence type="ECO:0000313" key="3">
    <source>
        <dbReference type="Proteomes" id="UP000095300"/>
    </source>
</evidence>
<dbReference type="PANTHER" id="PTHR10174:SF216">
    <property type="entry name" value="CRAL-TRIO DOMAIN-CONTAINING PROTEIN-RELATED"/>
    <property type="match status" value="1"/>
</dbReference>
<dbReference type="Proteomes" id="UP000095300">
    <property type="component" value="Unassembled WGS sequence"/>
</dbReference>
<dbReference type="EnsemblMetazoa" id="SCAU003648-RA">
    <property type="protein sequence ID" value="SCAU003648-PA"/>
    <property type="gene ID" value="SCAU003648"/>
</dbReference>
<name>A0A1I8P082_STOCA</name>
<dbReference type="InterPro" id="IPR036273">
    <property type="entry name" value="CRAL/TRIO_N_dom_sf"/>
</dbReference>
<evidence type="ECO:0000259" key="1">
    <source>
        <dbReference type="SMART" id="SM01100"/>
    </source>
</evidence>
<organism evidence="2 3">
    <name type="scientific">Stomoxys calcitrans</name>
    <name type="common">Stable fly</name>
    <name type="synonym">Conops calcitrans</name>
    <dbReference type="NCBI Taxonomy" id="35570"/>
    <lineage>
        <taxon>Eukaryota</taxon>
        <taxon>Metazoa</taxon>
        <taxon>Ecdysozoa</taxon>
        <taxon>Arthropoda</taxon>
        <taxon>Hexapoda</taxon>
        <taxon>Insecta</taxon>
        <taxon>Pterygota</taxon>
        <taxon>Neoptera</taxon>
        <taxon>Endopterygota</taxon>
        <taxon>Diptera</taxon>
        <taxon>Brachycera</taxon>
        <taxon>Muscomorpha</taxon>
        <taxon>Muscoidea</taxon>
        <taxon>Muscidae</taxon>
        <taxon>Stomoxys</taxon>
    </lineage>
</organism>
<feature type="domain" description="CRAL/TRIO N-terminal" evidence="1">
    <location>
        <begin position="48"/>
        <end position="73"/>
    </location>
</feature>
<proteinExistence type="predicted"/>
<dbReference type="GO" id="GO:1902936">
    <property type="term" value="F:phosphatidylinositol bisphosphate binding"/>
    <property type="evidence" value="ECO:0007669"/>
    <property type="project" value="TreeGrafter"/>
</dbReference>
<dbReference type="Pfam" id="PF00650">
    <property type="entry name" value="CRAL_TRIO"/>
    <property type="match status" value="1"/>
</dbReference>
<reference evidence="2" key="1">
    <citation type="submission" date="2020-05" db="UniProtKB">
        <authorList>
            <consortium name="EnsemblMetazoa"/>
        </authorList>
    </citation>
    <scope>IDENTIFICATION</scope>
    <source>
        <strain evidence="2">USDA</strain>
    </source>
</reference>
<evidence type="ECO:0000313" key="2">
    <source>
        <dbReference type="EnsemblMetazoa" id="SCAU003648-PA"/>
    </source>
</evidence>
<dbReference type="SUPFAM" id="SSF52087">
    <property type="entry name" value="CRAL/TRIO domain"/>
    <property type="match status" value="1"/>
</dbReference>
<dbReference type="GO" id="GO:0016020">
    <property type="term" value="C:membrane"/>
    <property type="evidence" value="ECO:0007669"/>
    <property type="project" value="TreeGrafter"/>
</dbReference>
<dbReference type="SMART" id="SM01100">
    <property type="entry name" value="CRAL_TRIO_N"/>
    <property type="match status" value="1"/>
</dbReference>
<accession>A0A1I8P082</accession>